<keyword evidence="1 6" id="KW-0474">Menaquinone biosynthesis</keyword>
<keyword evidence="8" id="KW-1185">Reference proteome</keyword>
<dbReference type="AlphaFoldDB" id="A0A317E8I5"/>
<dbReference type="InterPro" id="IPR029063">
    <property type="entry name" value="SAM-dependent_MTases_sf"/>
</dbReference>
<dbReference type="RefSeq" id="WP_109906007.1">
    <property type="nucleotide sequence ID" value="NZ_QGLE01000006.1"/>
</dbReference>
<comment type="similarity">
    <text evidence="6">Belongs to the class I-like SAM-binding methyltransferase superfamily. MenG/UbiE family.</text>
</comment>
<evidence type="ECO:0000256" key="3">
    <source>
        <dbReference type="ARBA" id="ARBA00022679"/>
    </source>
</evidence>
<comment type="caution">
    <text evidence="6">Lacks conserved residue(s) required for the propagation of feature annotation.</text>
</comment>
<dbReference type="Gene3D" id="3.40.50.150">
    <property type="entry name" value="Vaccinia Virus protein VP39"/>
    <property type="match status" value="1"/>
</dbReference>
<feature type="binding site" evidence="6">
    <location>
        <position position="101"/>
    </location>
    <ligand>
        <name>S-adenosyl-L-methionine</name>
        <dbReference type="ChEBI" id="CHEBI:59789"/>
    </ligand>
</feature>
<feature type="binding site" evidence="6">
    <location>
        <position position="80"/>
    </location>
    <ligand>
        <name>S-adenosyl-L-methionine</name>
        <dbReference type="ChEBI" id="CHEBI:59789"/>
    </ligand>
</feature>
<dbReference type="GO" id="GO:0008425">
    <property type="term" value="F:2-methoxy-6-polyprenyl-1,4-benzoquinol methyltransferase activity"/>
    <property type="evidence" value="ECO:0007669"/>
    <property type="project" value="UniProtKB-UniRule"/>
</dbReference>
<dbReference type="InterPro" id="IPR023576">
    <property type="entry name" value="UbiE/COQ5_MeTrFase_CS"/>
</dbReference>
<dbReference type="GO" id="GO:0032259">
    <property type="term" value="P:methylation"/>
    <property type="evidence" value="ECO:0007669"/>
    <property type="project" value="UniProtKB-KW"/>
</dbReference>
<evidence type="ECO:0000256" key="6">
    <source>
        <dbReference type="HAMAP-Rule" id="MF_01813"/>
    </source>
</evidence>
<dbReference type="HAMAP" id="MF_01813">
    <property type="entry name" value="MenG_UbiE_methyltr"/>
    <property type="match status" value="1"/>
</dbReference>
<dbReference type="Proteomes" id="UP000245461">
    <property type="component" value="Unassembled WGS sequence"/>
</dbReference>
<dbReference type="NCBIfam" id="TIGR01934">
    <property type="entry name" value="MenG_MenH_UbiE"/>
    <property type="match status" value="1"/>
</dbReference>
<dbReference type="GO" id="GO:0009060">
    <property type="term" value="P:aerobic respiration"/>
    <property type="evidence" value="ECO:0007669"/>
    <property type="project" value="UniProtKB-UniRule"/>
</dbReference>
<comment type="function">
    <text evidence="6">Methyltransferase required for the conversion of demethylmenaquinol (DMKH2) to menaquinol (MKH2) and the conversion of 2-polyprenyl-6-methoxy-1,4-benzoquinol (DDMQH2) to 2-polyprenyl-3-methyl-6-methoxy-1,4-benzoquinol (DMQH2).</text>
</comment>
<dbReference type="NCBIfam" id="NF001242">
    <property type="entry name" value="PRK00216.1-3"/>
    <property type="match status" value="1"/>
</dbReference>
<comment type="catalytic activity">
    <reaction evidence="6">
        <text>a 2-demethylmenaquinol + S-adenosyl-L-methionine = a menaquinol + S-adenosyl-L-homocysteine + H(+)</text>
        <dbReference type="Rhea" id="RHEA:42640"/>
        <dbReference type="Rhea" id="RHEA-COMP:9539"/>
        <dbReference type="Rhea" id="RHEA-COMP:9563"/>
        <dbReference type="ChEBI" id="CHEBI:15378"/>
        <dbReference type="ChEBI" id="CHEBI:18151"/>
        <dbReference type="ChEBI" id="CHEBI:55437"/>
        <dbReference type="ChEBI" id="CHEBI:57856"/>
        <dbReference type="ChEBI" id="CHEBI:59789"/>
        <dbReference type="EC" id="2.1.1.163"/>
    </reaction>
</comment>
<dbReference type="InterPro" id="IPR004033">
    <property type="entry name" value="UbiE/COQ5_MeTrFase"/>
</dbReference>
<dbReference type="EC" id="2.1.1.201" evidence="6"/>
<dbReference type="NCBIfam" id="NF001244">
    <property type="entry name" value="PRK00216.1-5"/>
    <property type="match status" value="1"/>
</dbReference>
<keyword evidence="2 6" id="KW-0489">Methyltransferase</keyword>
<comment type="caution">
    <text evidence="7">The sequence shown here is derived from an EMBL/GenBank/DDBJ whole genome shotgun (WGS) entry which is preliminary data.</text>
</comment>
<dbReference type="PANTHER" id="PTHR43591:SF24">
    <property type="entry name" value="2-METHOXY-6-POLYPRENYL-1,4-BENZOQUINOL METHYLASE, MITOCHONDRIAL"/>
    <property type="match status" value="1"/>
</dbReference>
<dbReference type="GO" id="GO:0009234">
    <property type="term" value="P:menaquinone biosynthetic process"/>
    <property type="evidence" value="ECO:0007669"/>
    <property type="project" value="UniProtKB-UniRule"/>
</dbReference>
<dbReference type="PANTHER" id="PTHR43591">
    <property type="entry name" value="METHYLTRANSFERASE"/>
    <property type="match status" value="1"/>
</dbReference>
<protein>
    <recommendedName>
        <fullName evidence="6">Ubiquinone/menaquinone biosynthesis C-methyltransferase UbiE</fullName>
        <ecNumber evidence="6">2.1.1.163</ecNumber>
        <ecNumber evidence="6">2.1.1.201</ecNumber>
    </recommendedName>
    <alternativeName>
        <fullName evidence="6">2-methoxy-6-polyprenyl-1,4-benzoquinol methylase</fullName>
    </alternativeName>
    <alternativeName>
        <fullName evidence="6">Demethylmenaquinone methyltransferase</fullName>
    </alternativeName>
</protein>
<evidence type="ECO:0000313" key="8">
    <source>
        <dbReference type="Proteomes" id="UP000245461"/>
    </source>
</evidence>
<evidence type="ECO:0000256" key="4">
    <source>
        <dbReference type="ARBA" id="ARBA00022688"/>
    </source>
</evidence>
<dbReference type="Pfam" id="PF01209">
    <property type="entry name" value="Ubie_methyltran"/>
    <property type="match status" value="1"/>
</dbReference>
<evidence type="ECO:0000256" key="1">
    <source>
        <dbReference type="ARBA" id="ARBA00022428"/>
    </source>
</evidence>
<dbReference type="PROSITE" id="PS01183">
    <property type="entry name" value="UBIE_1"/>
    <property type="match status" value="1"/>
</dbReference>
<dbReference type="SUPFAM" id="SSF53335">
    <property type="entry name" value="S-adenosyl-L-methionine-dependent methyltransferases"/>
    <property type="match status" value="1"/>
</dbReference>
<dbReference type="PROSITE" id="PS01184">
    <property type="entry name" value="UBIE_2"/>
    <property type="match status" value="1"/>
</dbReference>
<evidence type="ECO:0000256" key="5">
    <source>
        <dbReference type="ARBA" id="ARBA00022691"/>
    </source>
</evidence>
<name>A0A317E8I5_9PROT</name>
<dbReference type="UniPathway" id="UPA00232"/>
<feature type="binding site" evidence="6">
    <location>
        <begin position="128"/>
        <end position="129"/>
    </location>
    <ligand>
        <name>S-adenosyl-L-methionine</name>
        <dbReference type="ChEBI" id="CHEBI:59789"/>
    </ligand>
</feature>
<dbReference type="EMBL" id="QGLE01000006">
    <property type="protein sequence ID" value="PWR22570.1"/>
    <property type="molecule type" value="Genomic_DNA"/>
</dbReference>
<accession>A0A317E8I5</accession>
<evidence type="ECO:0000313" key="7">
    <source>
        <dbReference type="EMBL" id="PWR22570.1"/>
    </source>
</evidence>
<comment type="pathway">
    <text evidence="6">Quinol/quinone metabolism; menaquinone biosynthesis; menaquinol from 1,4-dihydroxy-2-naphthoate: step 2/2.</text>
</comment>
<sequence>MSQDIPANDSAEKVTHFGFETVAENDKARRVRGVFDAVAKRYDVMNDFMSGGVHRLWKTAMIDWLNPGPGSHLLDVAGGTGDIAFRFLDKAGAGAHVTVADINAEMIMVGRDRALDQGRLALDWTVGDAEKLAFKDRTFDYVTIAFGIRNVTRIPEALKEMRRVLKPGGRFMCLEFSKVVVPGLDKIYEEYSFRVIPRIGSMVAGNADAYRYLVESIRKFPDQETFAGMLRTAGFEQVQVRNLTAGVAAIHSGWRL</sequence>
<comment type="pathway">
    <text evidence="6">Cofactor biosynthesis; ubiquinone biosynthesis.</text>
</comment>
<dbReference type="OrthoDB" id="9808140at2"/>
<dbReference type="PROSITE" id="PS51608">
    <property type="entry name" value="SAM_MT_UBIE"/>
    <property type="match status" value="1"/>
</dbReference>
<dbReference type="CDD" id="cd02440">
    <property type="entry name" value="AdoMet_MTases"/>
    <property type="match status" value="1"/>
</dbReference>
<gene>
    <name evidence="6" type="primary">ubiE</name>
    <name evidence="7" type="ORF">DKG74_11900</name>
</gene>
<keyword evidence="5 6" id="KW-0949">S-adenosyl-L-methionine</keyword>
<keyword evidence="4 6" id="KW-0831">Ubiquinone biosynthesis</keyword>
<dbReference type="UniPathway" id="UPA00079">
    <property type="reaction ID" value="UER00169"/>
</dbReference>
<organism evidence="7 8">
    <name type="scientific">Zavarzinia aquatilis</name>
    <dbReference type="NCBI Taxonomy" id="2211142"/>
    <lineage>
        <taxon>Bacteria</taxon>
        <taxon>Pseudomonadati</taxon>
        <taxon>Pseudomonadota</taxon>
        <taxon>Alphaproteobacteria</taxon>
        <taxon>Rhodospirillales</taxon>
        <taxon>Zavarziniaceae</taxon>
        <taxon>Zavarzinia</taxon>
    </lineage>
</organism>
<evidence type="ECO:0000256" key="2">
    <source>
        <dbReference type="ARBA" id="ARBA00022603"/>
    </source>
</evidence>
<dbReference type="EC" id="2.1.1.163" evidence="6"/>
<dbReference type="GO" id="GO:0043770">
    <property type="term" value="F:demethylmenaquinone methyltransferase activity"/>
    <property type="evidence" value="ECO:0007669"/>
    <property type="project" value="UniProtKB-UniRule"/>
</dbReference>
<proteinExistence type="inferred from homology"/>
<reference evidence="7 8" key="1">
    <citation type="submission" date="2018-05" db="EMBL/GenBank/DDBJ databases">
        <title>Zavarzinia sp. HR-AS.</title>
        <authorList>
            <person name="Lee Y."/>
            <person name="Jeon C.O."/>
        </authorList>
    </citation>
    <scope>NUCLEOTIDE SEQUENCE [LARGE SCALE GENOMIC DNA]</scope>
    <source>
        <strain evidence="7 8">HR-AS</strain>
    </source>
</reference>
<comment type="catalytic activity">
    <reaction evidence="6">
        <text>a 2-methoxy-6-(all-trans-polyprenyl)benzene-1,4-diol + S-adenosyl-L-methionine = a 5-methoxy-2-methyl-3-(all-trans-polyprenyl)benzene-1,4-diol + S-adenosyl-L-homocysteine + H(+)</text>
        <dbReference type="Rhea" id="RHEA:28286"/>
        <dbReference type="Rhea" id="RHEA-COMP:10858"/>
        <dbReference type="Rhea" id="RHEA-COMP:10859"/>
        <dbReference type="ChEBI" id="CHEBI:15378"/>
        <dbReference type="ChEBI" id="CHEBI:57856"/>
        <dbReference type="ChEBI" id="CHEBI:59789"/>
        <dbReference type="ChEBI" id="CHEBI:84166"/>
        <dbReference type="ChEBI" id="CHEBI:84167"/>
        <dbReference type="EC" id="2.1.1.201"/>
    </reaction>
</comment>
<keyword evidence="3 6" id="KW-0808">Transferase</keyword>